<evidence type="ECO:0000259" key="2">
    <source>
        <dbReference type="Pfam" id="PF26130"/>
    </source>
</evidence>
<evidence type="ECO:0000256" key="1">
    <source>
        <dbReference type="SAM" id="MobiDB-lite"/>
    </source>
</evidence>
<dbReference type="AlphaFoldDB" id="A0A5E4GBF2"/>
<dbReference type="Pfam" id="PF26130">
    <property type="entry name" value="PB1-like"/>
    <property type="match status" value="1"/>
</dbReference>
<evidence type="ECO:0000313" key="3">
    <source>
        <dbReference type="EMBL" id="VVA36908.1"/>
    </source>
</evidence>
<feature type="region of interest" description="Disordered" evidence="1">
    <location>
        <begin position="218"/>
        <end position="242"/>
    </location>
</feature>
<feature type="region of interest" description="Disordered" evidence="1">
    <location>
        <begin position="164"/>
        <end position="195"/>
    </location>
</feature>
<protein>
    <submittedName>
        <fullName evidence="3">PREDICTED: TMV resistance N isoform X1</fullName>
    </submittedName>
</protein>
<organism evidence="3 4">
    <name type="scientific">Prunus dulcis</name>
    <name type="common">Almond</name>
    <name type="synonym">Amygdalus dulcis</name>
    <dbReference type="NCBI Taxonomy" id="3755"/>
    <lineage>
        <taxon>Eukaryota</taxon>
        <taxon>Viridiplantae</taxon>
        <taxon>Streptophyta</taxon>
        <taxon>Embryophyta</taxon>
        <taxon>Tracheophyta</taxon>
        <taxon>Spermatophyta</taxon>
        <taxon>Magnoliopsida</taxon>
        <taxon>eudicotyledons</taxon>
        <taxon>Gunneridae</taxon>
        <taxon>Pentapetalae</taxon>
        <taxon>rosids</taxon>
        <taxon>fabids</taxon>
        <taxon>Rosales</taxon>
        <taxon>Rosaceae</taxon>
        <taxon>Amygdaloideae</taxon>
        <taxon>Amygdaleae</taxon>
        <taxon>Prunus</taxon>
    </lineage>
</organism>
<dbReference type="Gramene" id="VVA36908">
    <property type="protein sequence ID" value="VVA36908"/>
    <property type="gene ID" value="Prudul26B001884"/>
</dbReference>
<dbReference type="EMBL" id="CABIKO010000487">
    <property type="protein sequence ID" value="VVA36908.1"/>
    <property type="molecule type" value="Genomic_DNA"/>
</dbReference>
<gene>
    <name evidence="3" type="ORF">ALMOND_2B001884</name>
</gene>
<sequence length="242" mass="27273">MYHGGRESDKFYVGGDIAFFDYVGKDRFSMVEIGSMVKELGYLEGIILYHYKLHGSSDSPTLLQYDEDVIDMCALVPKFREFEIYLEHVNCDVEEFLKSQASQSSVSKVDTITKSKVEIEEINEDNPLAIIPSGVESGFENGVVTGVETGFEAGNVTEMRRHWHEQGASGHEQGASGHEQGVNMPQSRNGLEGFFGNEFKPLEDIEEGDHINAELRAILDEEEDKESKRFTEYNSETDKHDL</sequence>
<dbReference type="InterPro" id="IPR058594">
    <property type="entry name" value="PB1-like_dom_pln"/>
</dbReference>
<dbReference type="Proteomes" id="UP000327085">
    <property type="component" value="Chromosome 6"/>
</dbReference>
<accession>A0A5E4GBF2</accession>
<evidence type="ECO:0000313" key="4">
    <source>
        <dbReference type="Proteomes" id="UP000327085"/>
    </source>
</evidence>
<feature type="domain" description="PB1-like" evidence="2">
    <location>
        <begin position="11"/>
        <end position="88"/>
    </location>
</feature>
<proteinExistence type="predicted"/>
<name>A0A5E4GBF2_PRUDU</name>
<reference evidence="4" key="1">
    <citation type="journal article" date="2020" name="Plant J.">
        <title>Transposons played a major role in the diversification between the closely related almond and peach genomes: results from the almond genome sequence.</title>
        <authorList>
            <person name="Alioto T."/>
            <person name="Alexiou K.G."/>
            <person name="Bardil A."/>
            <person name="Barteri F."/>
            <person name="Castanera R."/>
            <person name="Cruz F."/>
            <person name="Dhingra A."/>
            <person name="Duval H."/>
            <person name="Fernandez I Marti A."/>
            <person name="Frias L."/>
            <person name="Galan B."/>
            <person name="Garcia J.L."/>
            <person name="Howad W."/>
            <person name="Gomez-Garrido J."/>
            <person name="Gut M."/>
            <person name="Julca I."/>
            <person name="Morata J."/>
            <person name="Puigdomenech P."/>
            <person name="Ribeca P."/>
            <person name="Rubio Cabetas M.J."/>
            <person name="Vlasova A."/>
            <person name="Wirthensohn M."/>
            <person name="Garcia-Mas J."/>
            <person name="Gabaldon T."/>
            <person name="Casacuberta J.M."/>
            <person name="Arus P."/>
        </authorList>
    </citation>
    <scope>NUCLEOTIDE SEQUENCE [LARGE SCALE GENOMIC DNA]</scope>
    <source>
        <strain evidence="4">cv. Texas</strain>
    </source>
</reference>
<dbReference type="InParanoid" id="A0A5E4GBF2"/>